<dbReference type="InterPro" id="IPR008930">
    <property type="entry name" value="Terpenoid_cyclase/PrenylTrfase"/>
</dbReference>
<dbReference type="RefSeq" id="WP_018385197.1">
    <property type="nucleotide sequence ID" value="NZ_LLZU01000039.1"/>
</dbReference>
<evidence type="ECO:0000256" key="1">
    <source>
        <dbReference type="ARBA" id="ARBA00022737"/>
    </source>
</evidence>
<feature type="transmembrane region" description="Helical" evidence="3">
    <location>
        <begin position="428"/>
        <end position="448"/>
    </location>
</feature>
<evidence type="ECO:0000313" key="5">
    <source>
        <dbReference type="EMBL" id="KRV46595.1"/>
    </source>
</evidence>
<accession>A0A0T6LKG4</accession>
<evidence type="ECO:0000259" key="4">
    <source>
        <dbReference type="Pfam" id="PF00432"/>
    </source>
</evidence>
<dbReference type="AlphaFoldDB" id="A0A0T6LKG4"/>
<evidence type="ECO:0000256" key="2">
    <source>
        <dbReference type="SAM" id="MobiDB-lite"/>
    </source>
</evidence>
<keyword evidence="6" id="KW-1185">Reference proteome</keyword>
<sequence length="455" mass="47352">MSRPPLPPQHRDRRRPWGTGPLRGRPLRPGPARRAATVLAPLLVAGSLAAATPTAHAAPSPKPPATTDPALYGSMDPTFDGVWRQSYALLALDTAGVKPAQETVDWLVEQQCADGGFTAFRADVARPCVAKAQDTNATAAAVQALVALGGHDAEVDRATAWLRTVQNKDGGWSFNPGNPSDTNSTSVVIGAFAAAGTDPAKVTKAGKDPFDALLGWQLGCSARAADRGAFAYQPDDKGTLYANDSATAAAALAAYGRGLPVRLADVAEYHKERKVQGDLDCAGADRDRALAPPAAADLAIEYLARRMSANGWHLDSPQKGAGPDFSTTVHAGLALAASYRTGPADSVLNWLGREADEWAKGQPAALAELILLSRATGHNPREFAGGDLVTQLVNLGPEPTSDPAEKTTKPEGKDQAAADEDDGDSGGLSVWLTVGIGLLVGIGGGFLISMRRKRG</sequence>
<dbReference type="Proteomes" id="UP000050867">
    <property type="component" value="Unassembled WGS sequence"/>
</dbReference>
<reference evidence="5 6" key="1">
    <citation type="submission" date="2015-10" db="EMBL/GenBank/DDBJ databases">
        <title>Draft genome sequence of pyrrolomycin-producing Streptomyces vitaminophilus.</title>
        <authorList>
            <person name="Graham D.E."/>
            <person name="Mahan K.M."/>
            <person name="Klingeman D.M."/>
            <person name="Hettich R.L."/>
            <person name="Parry R.J."/>
        </authorList>
    </citation>
    <scope>NUCLEOTIDE SEQUENCE [LARGE SCALE GENOMIC DNA]</scope>
    <source>
        <strain evidence="5 6">ATCC 31673</strain>
    </source>
</reference>
<dbReference type="Pfam" id="PF00432">
    <property type="entry name" value="Prenyltrans"/>
    <property type="match status" value="1"/>
</dbReference>
<protein>
    <recommendedName>
        <fullName evidence="4">Prenyltransferase alpha-alpha toroid domain-containing protein</fullName>
    </recommendedName>
</protein>
<evidence type="ECO:0000313" key="6">
    <source>
        <dbReference type="Proteomes" id="UP000050867"/>
    </source>
</evidence>
<keyword evidence="3" id="KW-0812">Transmembrane</keyword>
<dbReference type="GO" id="GO:0003824">
    <property type="term" value="F:catalytic activity"/>
    <property type="evidence" value="ECO:0007669"/>
    <property type="project" value="InterPro"/>
</dbReference>
<gene>
    <name evidence="5" type="ORF">AQ490_12015</name>
</gene>
<feature type="domain" description="Prenyltransferase alpha-alpha toroid" evidence="4">
    <location>
        <begin position="88"/>
        <end position="189"/>
    </location>
</feature>
<dbReference type="STRING" id="76728.AQ490_12015"/>
<keyword evidence="1" id="KW-0677">Repeat</keyword>
<dbReference type="eggNOG" id="COG1657">
    <property type="taxonomic scope" value="Bacteria"/>
</dbReference>
<proteinExistence type="predicted"/>
<keyword evidence="3" id="KW-1133">Transmembrane helix</keyword>
<evidence type="ECO:0000256" key="3">
    <source>
        <dbReference type="SAM" id="Phobius"/>
    </source>
</evidence>
<dbReference type="OrthoDB" id="3852853at2"/>
<feature type="compositionally biased region" description="Basic and acidic residues" evidence="2">
    <location>
        <begin position="403"/>
        <end position="416"/>
    </location>
</feature>
<dbReference type="SMR" id="A0A0T6LKG4"/>
<dbReference type="SUPFAM" id="SSF48239">
    <property type="entry name" value="Terpenoid cyclases/Protein prenyltransferases"/>
    <property type="match status" value="1"/>
</dbReference>
<organism evidence="5 6">
    <name type="scientific">Wenjunlia vitaminophila</name>
    <name type="common">Streptomyces vitaminophilus</name>
    <dbReference type="NCBI Taxonomy" id="76728"/>
    <lineage>
        <taxon>Bacteria</taxon>
        <taxon>Bacillati</taxon>
        <taxon>Actinomycetota</taxon>
        <taxon>Actinomycetes</taxon>
        <taxon>Kitasatosporales</taxon>
        <taxon>Streptomycetaceae</taxon>
        <taxon>Wenjunlia</taxon>
    </lineage>
</organism>
<dbReference type="InterPro" id="IPR001330">
    <property type="entry name" value="Prenyltrans"/>
</dbReference>
<name>A0A0T6LKG4_WENVI</name>
<keyword evidence="3" id="KW-0472">Membrane</keyword>
<feature type="region of interest" description="Disordered" evidence="2">
    <location>
        <begin position="1"/>
        <end position="32"/>
    </location>
</feature>
<feature type="region of interest" description="Disordered" evidence="2">
    <location>
        <begin position="392"/>
        <end position="424"/>
    </location>
</feature>
<dbReference type="EMBL" id="LLZU01000039">
    <property type="protein sequence ID" value="KRV46595.1"/>
    <property type="molecule type" value="Genomic_DNA"/>
</dbReference>
<comment type="caution">
    <text evidence="5">The sequence shown here is derived from an EMBL/GenBank/DDBJ whole genome shotgun (WGS) entry which is preliminary data.</text>
</comment>
<dbReference type="Gene3D" id="1.50.10.20">
    <property type="match status" value="1"/>
</dbReference>